<keyword evidence="1" id="KW-0175">Coiled coil</keyword>
<dbReference type="EMBL" id="JAQLOI010000001">
    <property type="protein sequence ID" value="MDB1122448.1"/>
    <property type="molecule type" value="Genomic_DNA"/>
</dbReference>
<dbReference type="InterPro" id="IPR007345">
    <property type="entry name" value="Polysacch_pyruvyl_Trfase"/>
</dbReference>
<protein>
    <submittedName>
        <fullName evidence="3">Polysaccharide pyruvyl transferase family protein</fullName>
    </submittedName>
</protein>
<reference evidence="3 4" key="1">
    <citation type="submission" date="2023-01" db="EMBL/GenBank/DDBJ databases">
        <title>Vibrio sp. KJ40-1 sp.nov, isolated from marine algae.</title>
        <authorList>
            <person name="Butt M."/>
            <person name="Kim J.M.J."/>
            <person name="Jeon C.O.C."/>
        </authorList>
    </citation>
    <scope>NUCLEOTIDE SEQUENCE [LARGE SCALE GENOMIC DNA]</scope>
    <source>
        <strain evidence="3 4">KJ40-1</strain>
    </source>
</reference>
<evidence type="ECO:0000259" key="2">
    <source>
        <dbReference type="Pfam" id="PF04230"/>
    </source>
</evidence>
<keyword evidence="3" id="KW-0808">Transferase</keyword>
<feature type="domain" description="Polysaccharide pyruvyl transferase" evidence="2">
    <location>
        <begin position="12"/>
        <end position="289"/>
    </location>
</feature>
<comment type="caution">
    <text evidence="3">The sequence shown here is derived from an EMBL/GenBank/DDBJ whole genome shotgun (WGS) entry which is preliminary data.</text>
</comment>
<accession>A0ABT4YLS2</accession>
<evidence type="ECO:0000313" key="3">
    <source>
        <dbReference type="EMBL" id="MDB1122448.1"/>
    </source>
</evidence>
<feature type="coiled-coil region" evidence="1">
    <location>
        <begin position="308"/>
        <end position="339"/>
    </location>
</feature>
<dbReference type="Pfam" id="PF04230">
    <property type="entry name" value="PS_pyruv_trans"/>
    <property type="match status" value="1"/>
</dbReference>
<name>A0ABT4YLS2_9VIBR</name>
<evidence type="ECO:0000256" key="1">
    <source>
        <dbReference type="SAM" id="Coils"/>
    </source>
</evidence>
<dbReference type="Proteomes" id="UP001210678">
    <property type="component" value="Unassembled WGS sequence"/>
</dbReference>
<dbReference type="GO" id="GO:0016740">
    <property type="term" value="F:transferase activity"/>
    <property type="evidence" value="ECO:0007669"/>
    <property type="project" value="UniProtKB-KW"/>
</dbReference>
<gene>
    <name evidence="3" type="ORF">PGX00_01275</name>
</gene>
<keyword evidence="4" id="KW-1185">Reference proteome</keyword>
<organism evidence="3 4">
    <name type="scientific">Vibrio algarum</name>
    <dbReference type="NCBI Taxonomy" id="3020714"/>
    <lineage>
        <taxon>Bacteria</taxon>
        <taxon>Pseudomonadati</taxon>
        <taxon>Pseudomonadota</taxon>
        <taxon>Gammaproteobacteria</taxon>
        <taxon>Vibrionales</taxon>
        <taxon>Vibrionaceae</taxon>
        <taxon>Vibrio</taxon>
    </lineage>
</organism>
<evidence type="ECO:0000313" key="4">
    <source>
        <dbReference type="Proteomes" id="UP001210678"/>
    </source>
</evidence>
<sequence>MNVIFSTTRQWNPGDEFILMGCMNLLKEHLGEFNPVIYNRNPQIRRHRKYDLIKSVDNALGKDFIEKFNDNSVKDRLPMDYADMVIFAGSPEWRGMRTQKLYSSILEYNLPTLFLGLGTNGKFEFNESAFSKDEMAVFKKAKVVTCRDQNTTDGLSDVSAKFLPCPALFSSPTESLVKKVKRIGLIYGTNNSAKNNNVSKETYEYLMQIYNRIITEFGSDYEIEFVAHYIDELSEFKKDFPEQKLRYSFDSKDYLDIYSQYDLIIGYRVHGVGMCASMGIPGIMIAHDPRAVTVKGFKAKIHNVGEGEEKLIATTKDLINNIEELSSELLEHKKETKQKYLQLFSQNL</sequence>
<dbReference type="RefSeq" id="WP_272132199.1">
    <property type="nucleotide sequence ID" value="NZ_JAQLOI010000001.1"/>
</dbReference>
<proteinExistence type="predicted"/>